<sequence>MGMTELKRAALAQDVPGFVDALVSLSQTDVYWGRQLDAVRDAVKLEELPFRVPAAVALSERLPAVPGEDAKCLLDYVIDYLLMEEGRRTELPDALAILGVAAKYWEFTTYVAMEELGATVLKAGGTLAPEVVAVMRRTATIEGHRSLKAFATGLQQPLLNQGDAWADRALADLSAWGDDWHDLVAHAANVTWDALPPEWAAPTPEWEEAAHRLLVKLGPGRVREVVLGWLALADAPRAVSLRDRTGYGREQRGDLYNSMVLRRLVWLLGLVPPDGQLTRSLADAAEANLRKVPGGPRNRPVAEGAVHALSRHTDTEAGSEALAQLVRLAARVTHKPTAQQIGAAIDSRAEALQATREQVLDFAVLSFGLTEVGRRVQRFGEDPGDTGILRIEGAGADIEWRNGAGMTVGSPPTAVKQGFPEQLQQFRESAKELGRTLPALTAALRRQLGARQSWRYGTWRALVLDHVVAGALARGLLWQVDGRLCGYADGELRPVDGTAMPLPAGDGASVRLWDPASSPPDEVFAAREWLARHGIIQPFPQVPVDWRISASGGEGEAVDVEQAAGAGEDEVQRS</sequence>
<accession>A0A8J3JYH4</accession>
<comment type="caution">
    <text evidence="3">The sequence shown here is derived from an EMBL/GenBank/DDBJ whole genome shotgun (WGS) entry which is preliminary data.</text>
</comment>
<dbReference type="Pfam" id="PF13569">
    <property type="entry name" value="DUF4132"/>
    <property type="match status" value="1"/>
</dbReference>
<dbReference type="EMBL" id="BONG01000062">
    <property type="protein sequence ID" value="GIF93411.1"/>
    <property type="molecule type" value="Genomic_DNA"/>
</dbReference>
<dbReference type="AlphaFoldDB" id="A0A8J3JYH4"/>
<organism evidence="3 4">
    <name type="scientific">Catellatospora chokoriensis</name>
    <dbReference type="NCBI Taxonomy" id="310353"/>
    <lineage>
        <taxon>Bacteria</taxon>
        <taxon>Bacillati</taxon>
        <taxon>Actinomycetota</taxon>
        <taxon>Actinomycetes</taxon>
        <taxon>Micromonosporales</taxon>
        <taxon>Micromonosporaceae</taxon>
        <taxon>Catellatospora</taxon>
    </lineage>
</organism>
<name>A0A8J3JYH4_9ACTN</name>
<evidence type="ECO:0000313" key="3">
    <source>
        <dbReference type="EMBL" id="GIF93411.1"/>
    </source>
</evidence>
<evidence type="ECO:0000259" key="2">
    <source>
        <dbReference type="Pfam" id="PF13569"/>
    </source>
</evidence>
<feature type="region of interest" description="Disordered" evidence="1">
    <location>
        <begin position="553"/>
        <end position="574"/>
    </location>
</feature>
<feature type="domain" description="DUF4132" evidence="2">
    <location>
        <begin position="407"/>
        <end position="542"/>
    </location>
</feature>
<proteinExistence type="predicted"/>
<dbReference type="InterPro" id="IPR025406">
    <property type="entry name" value="DUF4132"/>
</dbReference>
<dbReference type="Proteomes" id="UP000619293">
    <property type="component" value="Unassembled WGS sequence"/>
</dbReference>
<reference evidence="3 4" key="1">
    <citation type="submission" date="2021-01" db="EMBL/GenBank/DDBJ databases">
        <title>Whole genome shotgun sequence of Catellatospora chokoriensis NBRC 107358.</title>
        <authorList>
            <person name="Komaki H."/>
            <person name="Tamura T."/>
        </authorList>
    </citation>
    <scope>NUCLEOTIDE SEQUENCE [LARGE SCALE GENOMIC DNA]</scope>
    <source>
        <strain evidence="3 4">NBRC 107358</strain>
    </source>
</reference>
<keyword evidence="4" id="KW-1185">Reference proteome</keyword>
<evidence type="ECO:0000256" key="1">
    <source>
        <dbReference type="SAM" id="MobiDB-lite"/>
    </source>
</evidence>
<protein>
    <recommendedName>
        <fullName evidence="2">DUF4132 domain-containing protein</fullName>
    </recommendedName>
</protein>
<evidence type="ECO:0000313" key="4">
    <source>
        <dbReference type="Proteomes" id="UP000619293"/>
    </source>
</evidence>
<gene>
    <name evidence="3" type="ORF">Cch02nite_68550</name>
</gene>